<sequence length="45" mass="4936">MRRPQPQMNFTVSSSMLWTFSHDGQVMLTIPAPIFTIGLLGASLG</sequence>
<dbReference type="EMBL" id="UINC01195754">
    <property type="protein sequence ID" value="SVE12465.1"/>
    <property type="molecule type" value="Genomic_DNA"/>
</dbReference>
<organism evidence="1">
    <name type="scientific">marine metagenome</name>
    <dbReference type="NCBI Taxonomy" id="408172"/>
    <lineage>
        <taxon>unclassified sequences</taxon>
        <taxon>metagenomes</taxon>
        <taxon>ecological metagenomes</taxon>
    </lineage>
</organism>
<name>A0A383AZ23_9ZZZZ</name>
<proteinExistence type="predicted"/>
<feature type="non-terminal residue" evidence="1">
    <location>
        <position position="45"/>
    </location>
</feature>
<protein>
    <submittedName>
        <fullName evidence="1">Uncharacterized protein</fullName>
    </submittedName>
</protein>
<evidence type="ECO:0000313" key="1">
    <source>
        <dbReference type="EMBL" id="SVE12465.1"/>
    </source>
</evidence>
<accession>A0A383AZ23</accession>
<gene>
    <name evidence="1" type="ORF">METZ01_LOCUS465319</name>
</gene>
<reference evidence="1" key="1">
    <citation type="submission" date="2018-05" db="EMBL/GenBank/DDBJ databases">
        <authorList>
            <person name="Lanie J.A."/>
            <person name="Ng W.-L."/>
            <person name="Kazmierczak K.M."/>
            <person name="Andrzejewski T.M."/>
            <person name="Davidsen T.M."/>
            <person name="Wayne K.J."/>
            <person name="Tettelin H."/>
            <person name="Glass J.I."/>
            <person name="Rusch D."/>
            <person name="Podicherti R."/>
            <person name="Tsui H.-C.T."/>
            <person name="Winkler M.E."/>
        </authorList>
    </citation>
    <scope>NUCLEOTIDE SEQUENCE</scope>
</reference>
<dbReference type="AlphaFoldDB" id="A0A383AZ23"/>